<dbReference type="Proteomes" id="UP000887564">
    <property type="component" value="Unplaced"/>
</dbReference>
<protein>
    <submittedName>
        <fullName evidence="2">Mannosyltransferase</fullName>
    </submittedName>
</protein>
<accession>A0A914RSF9</accession>
<dbReference type="WBParaSite" id="PEQ_0000489401-mRNA-1">
    <property type="protein sequence ID" value="PEQ_0000489401-mRNA-1"/>
    <property type="gene ID" value="PEQ_0000489401"/>
</dbReference>
<proteinExistence type="predicted"/>
<organism evidence="1 2">
    <name type="scientific">Parascaris equorum</name>
    <name type="common">Equine roundworm</name>
    <dbReference type="NCBI Taxonomy" id="6256"/>
    <lineage>
        <taxon>Eukaryota</taxon>
        <taxon>Metazoa</taxon>
        <taxon>Ecdysozoa</taxon>
        <taxon>Nematoda</taxon>
        <taxon>Chromadorea</taxon>
        <taxon>Rhabditida</taxon>
        <taxon>Spirurina</taxon>
        <taxon>Ascaridomorpha</taxon>
        <taxon>Ascaridoidea</taxon>
        <taxon>Ascarididae</taxon>
        <taxon>Parascaris</taxon>
    </lineage>
</organism>
<dbReference type="AlphaFoldDB" id="A0A914RSF9"/>
<name>A0A914RSF9_PAREQ</name>
<evidence type="ECO:0000313" key="1">
    <source>
        <dbReference type="Proteomes" id="UP000887564"/>
    </source>
</evidence>
<reference evidence="2" key="1">
    <citation type="submission" date="2022-11" db="UniProtKB">
        <authorList>
            <consortium name="WormBaseParasite"/>
        </authorList>
    </citation>
    <scope>IDENTIFICATION</scope>
</reference>
<evidence type="ECO:0000313" key="2">
    <source>
        <dbReference type="WBParaSite" id="PEQ_0000489401-mRNA-1"/>
    </source>
</evidence>
<sequence>MCRHLYRHVVVCATLRCCHPDCLAVCRSHRNEEWEWKYTRAQIYNEYFDWYSAVPPPFNLFYITARIINDIIKKKLVYALPVSAFLLFL</sequence>
<keyword evidence="1" id="KW-1185">Reference proteome</keyword>